<organism evidence="3 4">
    <name type="scientific">Nocardiopsis aegyptia</name>
    <dbReference type="NCBI Taxonomy" id="220378"/>
    <lineage>
        <taxon>Bacteria</taxon>
        <taxon>Bacillati</taxon>
        <taxon>Actinomycetota</taxon>
        <taxon>Actinomycetes</taxon>
        <taxon>Streptosporangiales</taxon>
        <taxon>Nocardiopsidaceae</taxon>
        <taxon>Nocardiopsis</taxon>
    </lineage>
</organism>
<feature type="compositionally biased region" description="Basic and acidic residues" evidence="1">
    <location>
        <begin position="107"/>
        <end position="117"/>
    </location>
</feature>
<keyword evidence="2" id="KW-0472">Membrane</keyword>
<accession>A0A7Z0JDP9</accession>
<reference evidence="3 4" key="1">
    <citation type="submission" date="2020-07" db="EMBL/GenBank/DDBJ databases">
        <title>Sequencing the genomes of 1000 actinobacteria strains.</title>
        <authorList>
            <person name="Klenk H.-P."/>
        </authorList>
    </citation>
    <scope>NUCLEOTIDE SEQUENCE [LARGE SCALE GENOMIC DNA]</scope>
    <source>
        <strain evidence="3 4">DSM 44442</strain>
    </source>
</reference>
<name>A0A7Z0JDP9_9ACTN</name>
<evidence type="ECO:0000256" key="2">
    <source>
        <dbReference type="SAM" id="Phobius"/>
    </source>
</evidence>
<feature type="compositionally biased region" description="Basic and acidic residues" evidence="1">
    <location>
        <begin position="125"/>
        <end position="139"/>
    </location>
</feature>
<keyword evidence="2" id="KW-0812">Transmembrane</keyword>
<dbReference type="Proteomes" id="UP000572051">
    <property type="component" value="Unassembled WGS sequence"/>
</dbReference>
<gene>
    <name evidence="3" type="ORF">HNR10_005606</name>
</gene>
<feature type="region of interest" description="Disordered" evidence="1">
    <location>
        <begin position="59"/>
        <end position="140"/>
    </location>
</feature>
<feature type="compositionally biased region" description="Gly residues" evidence="1">
    <location>
        <begin position="83"/>
        <end position="97"/>
    </location>
</feature>
<protein>
    <submittedName>
        <fullName evidence="3">Uncharacterized protein</fullName>
    </submittedName>
</protein>
<feature type="transmembrane region" description="Helical" evidence="2">
    <location>
        <begin position="150"/>
        <end position="183"/>
    </location>
</feature>
<keyword evidence="4" id="KW-1185">Reference proteome</keyword>
<sequence length="385" mass="40861">MELILPGGDIVRISGAMAEALREAEPHPTDRTVFRVRVYAGVPTLDGLRRRGLVTAGDGEDDWRLTERGRQARGRLAAEPGASGRGGGAAPLGGPGGRPLRATLHPDIGRDDADRLRAALGGRSGRPDAQDRPRPEDTGVRVGKGMRAAYLGLAAVAYTTMMAAGPVPALIVLFVGATVVLVVRGVTGEPHTGPAVRAPAPGNVTAEFAGRFVEPRILDDQARDLLGRAQRAVDTVLESSLHDRGLLLDTARNRVVLADIEWAIARSLERHTVYRHQIAAVPTPGERSRRAAERARAALDEDVRAVLGRIARLEDYADKVGTAELEIEDRRAAARLDAITESTLRAGAAAPYEDATLRSLVEAQQLALELASLTTPESPPEAAGP</sequence>
<evidence type="ECO:0000313" key="4">
    <source>
        <dbReference type="Proteomes" id="UP000572051"/>
    </source>
</evidence>
<dbReference type="AlphaFoldDB" id="A0A7Z0JDP9"/>
<evidence type="ECO:0000256" key="1">
    <source>
        <dbReference type="SAM" id="MobiDB-lite"/>
    </source>
</evidence>
<evidence type="ECO:0000313" key="3">
    <source>
        <dbReference type="EMBL" id="NYJ37725.1"/>
    </source>
</evidence>
<keyword evidence="2" id="KW-1133">Transmembrane helix</keyword>
<dbReference type="RefSeq" id="WP_179828697.1">
    <property type="nucleotide sequence ID" value="NZ_JACCFS010000001.1"/>
</dbReference>
<comment type="caution">
    <text evidence="3">The sequence shown here is derived from an EMBL/GenBank/DDBJ whole genome shotgun (WGS) entry which is preliminary data.</text>
</comment>
<proteinExistence type="predicted"/>
<dbReference type="EMBL" id="JACCFS010000001">
    <property type="protein sequence ID" value="NYJ37725.1"/>
    <property type="molecule type" value="Genomic_DNA"/>
</dbReference>